<evidence type="ECO:0000259" key="1">
    <source>
        <dbReference type="PROSITE" id="PS51186"/>
    </source>
</evidence>
<dbReference type="GO" id="GO:0016747">
    <property type="term" value="F:acyltransferase activity, transferring groups other than amino-acyl groups"/>
    <property type="evidence" value="ECO:0007669"/>
    <property type="project" value="InterPro"/>
</dbReference>
<dbReference type="PANTHER" id="PTHR31143">
    <property type="match status" value="1"/>
</dbReference>
<keyword evidence="3" id="KW-1185">Reference proteome</keyword>
<reference evidence="2 3" key="1">
    <citation type="submission" date="2011-08" db="EMBL/GenBank/DDBJ databases">
        <title>The Genome Sequence of Clostridium hathewayi WAL-18680.</title>
        <authorList>
            <consortium name="The Broad Institute Genome Sequencing Platform"/>
            <person name="Earl A."/>
            <person name="Ward D."/>
            <person name="Feldgarden M."/>
            <person name="Gevers D."/>
            <person name="Finegold S.M."/>
            <person name="Summanen P.H."/>
            <person name="Molitoris D.R."/>
            <person name="Song M."/>
            <person name="Daigneault M."/>
            <person name="Allen-Vercoe E."/>
            <person name="Young S.K."/>
            <person name="Zeng Q."/>
            <person name="Gargeya S."/>
            <person name="Fitzgerald M."/>
            <person name="Haas B."/>
            <person name="Abouelleil A."/>
            <person name="Alvarado L."/>
            <person name="Arachchi H.M."/>
            <person name="Berlin A."/>
            <person name="Brown A."/>
            <person name="Chapman S.B."/>
            <person name="Chen Z."/>
            <person name="Dunbar C."/>
            <person name="Freedman E."/>
            <person name="Gearin G."/>
            <person name="Gellesch M."/>
            <person name="Goldberg J."/>
            <person name="Griggs A."/>
            <person name="Gujja S."/>
            <person name="Heiman D."/>
            <person name="Howarth C."/>
            <person name="Larson L."/>
            <person name="Lui A."/>
            <person name="MacDonald P.J.P."/>
            <person name="Montmayeur A."/>
            <person name="Murphy C."/>
            <person name="Neiman D."/>
            <person name="Pearson M."/>
            <person name="Priest M."/>
            <person name="Roberts A."/>
            <person name="Saif S."/>
            <person name="Shea T."/>
            <person name="Shenoy N."/>
            <person name="Sisk P."/>
            <person name="Stolte C."/>
            <person name="Sykes S."/>
            <person name="Wortman J."/>
            <person name="Nusbaum C."/>
            <person name="Birren B."/>
        </authorList>
    </citation>
    <scope>NUCLEOTIDE SEQUENCE [LARGE SCALE GENOMIC DNA]</scope>
    <source>
        <strain evidence="2 3">WAL-18680</strain>
    </source>
</reference>
<dbReference type="Gene3D" id="3.40.630.30">
    <property type="match status" value="1"/>
</dbReference>
<dbReference type="Pfam" id="PF12746">
    <property type="entry name" value="GNAT_acetyltran"/>
    <property type="match status" value="1"/>
</dbReference>
<accession>G5IFZ3</accession>
<evidence type="ECO:0000313" key="2">
    <source>
        <dbReference type="EMBL" id="EHI59590.1"/>
    </source>
</evidence>
<dbReference type="InterPro" id="IPR027365">
    <property type="entry name" value="GNAT_acetyltra_YdfB-like"/>
</dbReference>
<sequence>MIELGKAKRQAIQSICQDSEEVLVRGAMEGTMGRVFVPKLQNSSYCLIHAGDFDYLLGLPPSGGEGALNLKSLIYEICSGDFITPGDERWAAWLEEEFQGQYRTVTRYALKKDENHFDRAVLEGYKKNIPEGIRIRKIDERLYQLTLKEEWSRDFCVNFEDAAQFMRDGLGFVAMKGREIVAGCSAYGYSSGMMEVEVGTRKDYRRQGLALACSAAFLLECLDRGIYPNWDAANEQSVGLAEKLGYVFHREYQVYQLLDTESEE</sequence>
<gene>
    <name evidence="2" type="ORF">HMPREF9473_02421</name>
</gene>
<protein>
    <recommendedName>
        <fullName evidence="1">N-acetyltransferase domain-containing protein</fullName>
    </recommendedName>
</protein>
<comment type="caution">
    <text evidence="2">The sequence shown here is derived from an EMBL/GenBank/DDBJ whole genome shotgun (WGS) entry which is preliminary data.</text>
</comment>
<dbReference type="PATRIC" id="fig|742737.3.peg.2442"/>
<dbReference type="PROSITE" id="PS51186">
    <property type="entry name" value="GNAT"/>
    <property type="match status" value="1"/>
</dbReference>
<dbReference type="InterPro" id="IPR042573">
    <property type="entry name" value="GNAT_acetyltra_N"/>
</dbReference>
<dbReference type="RefSeq" id="WP_006780401.1">
    <property type="nucleotide sequence ID" value="NZ_CP040506.1"/>
</dbReference>
<proteinExistence type="predicted"/>
<name>G5IFZ3_9FIRM</name>
<dbReference type="Gene3D" id="3.40.630.110">
    <property type="entry name" value="GNAT acetyltransferase-like"/>
    <property type="match status" value="1"/>
</dbReference>
<dbReference type="PANTHER" id="PTHR31143:SF2">
    <property type="entry name" value="FR47-LIKE DOMAIN-CONTAINING PROTEIN-RELATED"/>
    <property type="match status" value="1"/>
</dbReference>
<organism evidence="2 3">
    <name type="scientific">Hungatella hathewayi WAL-18680</name>
    <dbReference type="NCBI Taxonomy" id="742737"/>
    <lineage>
        <taxon>Bacteria</taxon>
        <taxon>Bacillati</taxon>
        <taxon>Bacillota</taxon>
        <taxon>Clostridia</taxon>
        <taxon>Lachnospirales</taxon>
        <taxon>Lachnospiraceae</taxon>
        <taxon>Hungatella</taxon>
    </lineage>
</organism>
<dbReference type="InterPro" id="IPR016181">
    <property type="entry name" value="Acyl_CoA_acyltransferase"/>
</dbReference>
<dbReference type="AlphaFoldDB" id="G5IFZ3"/>
<evidence type="ECO:0000313" key="3">
    <source>
        <dbReference type="Proteomes" id="UP000005384"/>
    </source>
</evidence>
<dbReference type="EMBL" id="ADLN01000052">
    <property type="protein sequence ID" value="EHI59590.1"/>
    <property type="molecule type" value="Genomic_DNA"/>
</dbReference>
<dbReference type="Proteomes" id="UP000005384">
    <property type="component" value="Unassembled WGS sequence"/>
</dbReference>
<dbReference type="InterPro" id="IPR000182">
    <property type="entry name" value="GNAT_dom"/>
</dbReference>
<dbReference type="HOGENOM" id="CLU_074296_2_0_9"/>
<dbReference type="OrthoDB" id="7054616at2"/>
<feature type="domain" description="N-acetyltransferase" evidence="1">
    <location>
        <begin position="133"/>
        <end position="260"/>
    </location>
</feature>
<dbReference type="SUPFAM" id="SSF55729">
    <property type="entry name" value="Acyl-CoA N-acyltransferases (Nat)"/>
    <property type="match status" value="1"/>
</dbReference>